<keyword evidence="5 14" id="KW-0808">Transferase</keyword>
<comment type="similarity">
    <text evidence="2 14">Belongs to the MnmA/TRMU family.</text>
</comment>
<dbReference type="Pfam" id="PF03054">
    <property type="entry name" value="tRNA_Me_trans"/>
    <property type="match status" value="1"/>
</dbReference>
<dbReference type="KEGG" id="nzs:SLY_0669"/>
<evidence type="ECO:0000259" key="15">
    <source>
        <dbReference type="Pfam" id="PF20258"/>
    </source>
</evidence>
<feature type="domain" description="tRNA-specific 2-thiouridylase MnmA-like C-terminal" evidence="15">
    <location>
        <begin position="294"/>
        <end position="362"/>
    </location>
</feature>
<evidence type="ECO:0000256" key="4">
    <source>
        <dbReference type="ARBA" id="ARBA00022555"/>
    </source>
</evidence>
<dbReference type="Proteomes" id="UP000013941">
    <property type="component" value="Chromosome"/>
</dbReference>
<protein>
    <recommendedName>
        <fullName evidence="14">tRNA-specific 2-thiouridylase MnmA</fullName>
        <ecNumber evidence="14">2.8.1.13</ecNumber>
    </recommendedName>
</protein>
<feature type="binding site" evidence="14">
    <location>
        <position position="33"/>
    </location>
    <ligand>
        <name>ATP</name>
        <dbReference type="ChEBI" id="CHEBI:30616"/>
    </ligand>
</feature>
<keyword evidence="9 14" id="KW-0694">RNA-binding</keyword>
<evidence type="ECO:0000256" key="6">
    <source>
        <dbReference type="ARBA" id="ARBA00022694"/>
    </source>
</evidence>
<evidence type="ECO:0000256" key="11">
    <source>
        <dbReference type="ARBA" id="ARBA00049564"/>
    </source>
</evidence>
<feature type="site" description="Interaction with tRNA" evidence="14">
    <location>
        <position position="346"/>
    </location>
</feature>
<sequence>MKKVVVGLSGGVDSAVSALLLKKAGYEVEAVFMRNWDSQLNFDFQGNPTLNDVCPQELDYKDALKVSLQLGIKLHRVNFIEEYWQKVFLYFINAFKNNLTPNPDILCNNEIKFKAFINYATSKLKPQYIAMGHYARLIYDKNQKVSLACPLDKNKDQTYFLSQLKTSQLKNILFPLADLTKKEVRKIALENGLINACKKDSTGICFIGERNFFQFLNNYLPAQKGSIKRLDGTFLTYHKGVIHYTIGQRKNLGLGNFSSGQEPFFVVGKNLKTNTLYVEPNSQHPHLYSDRALIIDVTWRGEKTKTQIQAKMRYRQPNQKVTLNWLDANTLEILYPQKIKAVTPGQICAFYDDDICLGAGVIKEVYFQNQKRLYT</sequence>
<evidence type="ECO:0000256" key="7">
    <source>
        <dbReference type="ARBA" id="ARBA00022741"/>
    </source>
</evidence>
<dbReference type="GO" id="GO:0000049">
    <property type="term" value="F:tRNA binding"/>
    <property type="evidence" value="ECO:0007669"/>
    <property type="project" value="UniProtKB-KW"/>
</dbReference>
<feature type="active site" description="Nucleophile" evidence="14">
    <location>
        <position position="107"/>
    </location>
</feature>
<feature type="region of interest" description="Interaction with tRNA" evidence="14">
    <location>
        <begin position="155"/>
        <end position="157"/>
    </location>
</feature>
<dbReference type="HAMAP" id="MF_00144">
    <property type="entry name" value="tRNA_thiouridyl_MnmA"/>
    <property type="match status" value="1"/>
</dbReference>
<evidence type="ECO:0000313" key="17">
    <source>
        <dbReference type="EMBL" id="AGL90584.1"/>
    </source>
</evidence>
<evidence type="ECO:0000256" key="10">
    <source>
        <dbReference type="ARBA" id="ARBA00023157"/>
    </source>
</evidence>
<dbReference type="GO" id="GO:0002143">
    <property type="term" value="P:tRNA wobble position uridine thiolation"/>
    <property type="evidence" value="ECO:0007669"/>
    <property type="project" value="TreeGrafter"/>
</dbReference>
<name>R4S1B2_PHYAS</name>
<dbReference type="InterPro" id="IPR046885">
    <property type="entry name" value="MnmA-like_C"/>
</dbReference>
<dbReference type="FunFam" id="2.30.30.280:FF:000001">
    <property type="entry name" value="tRNA-specific 2-thiouridylase MnmA"/>
    <property type="match status" value="1"/>
</dbReference>
<evidence type="ECO:0000313" key="18">
    <source>
        <dbReference type="Proteomes" id="UP000013941"/>
    </source>
</evidence>
<dbReference type="RefSeq" id="WP_012359210.1">
    <property type="nucleotide sequence ID" value="NC_021236.1"/>
</dbReference>
<keyword evidence="7 14" id="KW-0547">Nucleotide-binding</keyword>
<comment type="subcellular location">
    <subcellularLocation>
        <location evidence="14">Cytoplasm</location>
    </subcellularLocation>
</comment>
<dbReference type="GO" id="GO:0061708">
    <property type="term" value="F:tRNA-5-taurinomethyluridine 2-sulfurtransferase"/>
    <property type="evidence" value="ECO:0007669"/>
    <property type="project" value="UniProtKB-EC"/>
</dbReference>
<dbReference type="SMR" id="R4S1B2"/>
<dbReference type="InterPro" id="IPR014729">
    <property type="entry name" value="Rossmann-like_a/b/a_fold"/>
</dbReference>
<dbReference type="Pfam" id="PF20259">
    <property type="entry name" value="tRNA_Me_trans_M"/>
    <property type="match status" value="1"/>
</dbReference>
<dbReference type="OrthoDB" id="9800696at2"/>
<evidence type="ECO:0000256" key="13">
    <source>
        <dbReference type="ARBA" id="ARBA00056575"/>
    </source>
</evidence>
<evidence type="ECO:0000256" key="14">
    <source>
        <dbReference type="HAMAP-Rule" id="MF_00144"/>
    </source>
</evidence>
<keyword evidence="8 14" id="KW-0067">ATP-binding</keyword>
<feature type="binding site" evidence="14">
    <location>
        <begin position="7"/>
        <end position="14"/>
    </location>
    <ligand>
        <name>ATP</name>
        <dbReference type="ChEBI" id="CHEBI:30616"/>
    </ligand>
</feature>
<keyword evidence="10" id="KW-1015">Disulfide bond</keyword>
<dbReference type="AlphaFoldDB" id="R4S1B2"/>
<feature type="site" description="Interaction with tRNA" evidence="14">
    <location>
        <position position="133"/>
    </location>
</feature>
<dbReference type="InterPro" id="IPR004506">
    <property type="entry name" value="MnmA-like"/>
</dbReference>
<evidence type="ECO:0000256" key="12">
    <source>
        <dbReference type="ARBA" id="ARBA00051542"/>
    </source>
</evidence>
<dbReference type="PATRIC" id="fig|980422.3.peg.614"/>
<accession>R4S1B2</accession>
<keyword evidence="18" id="KW-1185">Reference proteome</keyword>
<feature type="binding site" evidence="14">
    <location>
        <position position="132"/>
    </location>
    <ligand>
        <name>ATP</name>
        <dbReference type="ChEBI" id="CHEBI:30616"/>
    </ligand>
</feature>
<keyword evidence="4 14" id="KW-0820">tRNA-binding</keyword>
<evidence type="ECO:0000256" key="5">
    <source>
        <dbReference type="ARBA" id="ARBA00022679"/>
    </source>
</evidence>
<evidence type="ECO:0000256" key="1">
    <source>
        <dbReference type="ARBA" id="ARBA00003986"/>
    </source>
</evidence>
<comment type="catalytic activity">
    <reaction evidence="12 14">
        <text>S-sulfanyl-L-cysteinyl-[protein] + uridine(34) in tRNA + AH2 + ATP = 2-thiouridine(34) in tRNA + L-cysteinyl-[protein] + A + AMP + diphosphate + H(+)</text>
        <dbReference type="Rhea" id="RHEA:47032"/>
        <dbReference type="Rhea" id="RHEA-COMP:10131"/>
        <dbReference type="Rhea" id="RHEA-COMP:11726"/>
        <dbReference type="Rhea" id="RHEA-COMP:11727"/>
        <dbReference type="Rhea" id="RHEA-COMP:11728"/>
        <dbReference type="ChEBI" id="CHEBI:13193"/>
        <dbReference type="ChEBI" id="CHEBI:15378"/>
        <dbReference type="ChEBI" id="CHEBI:17499"/>
        <dbReference type="ChEBI" id="CHEBI:29950"/>
        <dbReference type="ChEBI" id="CHEBI:30616"/>
        <dbReference type="ChEBI" id="CHEBI:33019"/>
        <dbReference type="ChEBI" id="CHEBI:61963"/>
        <dbReference type="ChEBI" id="CHEBI:65315"/>
        <dbReference type="ChEBI" id="CHEBI:87170"/>
        <dbReference type="ChEBI" id="CHEBI:456215"/>
        <dbReference type="EC" id="2.8.1.13"/>
    </reaction>
</comment>
<dbReference type="EC" id="2.8.1.13" evidence="14"/>
<comment type="function">
    <text evidence="13 14">Catalyzes the 2-thiolation of uridine at the wobble position (U34) of tRNA, leading to the formation of s(2)U34.</text>
</comment>
<dbReference type="EMBL" id="CP002548">
    <property type="protein sequence ID" value="AGL90584.1"/>
    <property type="molecule type" value="Genomic_DNA"/>
</dbReference>
<proteinExistence type="inferred from homology"/>
<dbReference type="InterPro" id="IPR023382">
    <property type="entry name" value="MnmA-like_central_sf"/>
</dbReference>
<feature type="region of interest" description="Interaction with target base in tRNA" evidence="14">
    <location>
        <begin position="102"/>
        <end position="104"/>
    </location>
</feature>
<dbReference type="GO" id="GO:0103016">
    <property type="term" value="F:tRNA-uridine 2-sulfurtransferase activity"/>
    <property type="evidence" value="ECO:0007669"/>
    <property type="project" value="UniProtKB-EC"/>
</dbReference>
<feature type="region of interest" description="Interaction with tRNA" evidence="14">
    <location>
        <begin position="313"/>
        <end position="314"/>
    </location>
</feature>
<dbReference type="GO" id="GO:0005737">
    <property type="term" value="C:cytoplasm"/>
    <property type="evidence" value="ECO:0007669"/>
    <property type="project" value="UniProtKB-SubCell"/>
</dbReference>
<dbReference type="CDD" id="cd01998">
    <property type="entry name" value="MnmA_TRMU-like"/>
    <property type="match status" value="1"/>
</dbReference>
<dbReference type="NCBIfam" id="NF001138">
    <property type="entry name" value="PRK00143.1"/>
    <property type="match status" value="1"/>
</dbReference>
<dbReference type="Pfam" id="PF20258">
    <property type="entry name" value="tRNA_Me_trans_C"/>
    <property type="match status" value="1"/>
</dbReference>
<comment type="caution">
    <text evidence="14">Lacks conserved residue(s) required for the propagation of feature annotation.</text>
</comment>
<dbReference type="Gene3D" id="3.40.50.620">
    <property type="entry name" value="HUPs"/>
    <property type="match status" value="1"/>
</dbReference>
<dbReference type="SUPFAM" id="SSF52402">
    <property type="entry name" value="Adenine nucleotide alpha hydrolases-like"/>
    <property type="match status" value="1"/>
</dbReference>
<comment type="function">
    <text evidence="1">Catalyzes the 2-thiolation of uridine at the wobble position (U34) of mitochondrial tRNA(Lys), tRNA(Glu) and tRNA(Gln). Required for the formation of 5-taurinomethyl-2-thiouridine (tm5s2U) of mitochondrial tRNA(Lys), tRNA(Glu), and tRNA(Gln) at the wobble position. ATP is required to activate the C2 atom of the wobble base.</text>
</comment>
<evidence type="ECO:0000256" key="8">
    <source>
        <dbReference type="ARBA" id="ARBA00022840"/>
    </source>
</evidence>
<keyword evidence="3 14" id="KW-0963">Cytoplasm</keyword>
<feature type="domain" description="tRNA-specific 2-thiouridylase MnmA-like central" evidence="16">
    <location>
        <begin position="214"/>
        <end position="278"/>
    </location>
</feature>
<reference evidence="17 18" key="1">
    <citation type="journal article" date="2013" name="BMC Genomics">
        <title>Comparison of the complete genome sequence of two closely related isolates of 'Candidatus Phytoplasma australiense' reveals genome plasticity.</title>
        <authorList>
            <person name="Andersen M.T."/>
            <person name="Liefting L.W."/>
            <person name="Havukkala I."/>
            <person name="Beever R.E."/>
        </authorList>
    </citation>
    <scope>NUCLEOTIDE SEQUENCE [LARGE SCALE GENOMIC DNA]</scope>
    <source>
        <strain evidence="17 18">NZSb11</strain>
    </source>
</reference>
<dbReference type="PANTHER" id="PTHR11933:SF5">
    <property type="entry name" value="MITOCHONDRIAL TRNA-SPECIFIC 2-THIOURIDYLASE 1"/>
    <property type="match status" value="1"/>
</dbReference>
<dbReference type="InterPro" id="IPR046884">
    <property type="entry name" value="MnmA-like_central"/>
</dbReference>
<dbReference type="Gene3D" id="2.30.30.280">
    <property type="entry name" value="Adenine nucleotide alpha hydrolases-like domains"/>
    <property type="match status" value="1"/>
</dbReference>
<evidence type="ECO:0000256" key="9">
    <source>
        <dbReference type="ARBA" id="ARBA00022884"/>
    </source>
</evidence>
<evidence type="ECO:0000256" key="3">
    <source>
        <dbReference type="ARBA" id="ARBA00022490"/>
    </source>
</evidence>
<dbReference type="HOGENOM" id="CLU_035188_1_0_14"/>
<gene>
    <name evidence="17" type="primary">trmU</name>
    <name evidence="14" type="synonym">mnmA</name>
    <name evidence="17" type="ORF">SLY_0669</name>
</gene>
<evidence type="ECO:0000256" key="2">
    <source>
        <dbReference type="ARBA" id="ARBA00006191"/>
    </source>
</evidence>
<keyword evidence="6 14" id="KW-0819">tRNA processing</keyword>
<organism evidence="17 18">
    <name type="scientific">Strawberry lethal yellows phytoplasma (CPA) str. NZSb11</name>
    <dbReference type="NCBI Taxonomy" id="980422"/>
    <lineage>
        <taxon>Bacteria</taxon>
        <taxon>Bacillati</taxon>
        <taxon>Mycoplasmatota</taxon>
        <taxon>Mollicutes</taxon>
        <taxon>Acholeplasmatales</taxon>
        <taxon>Acholeplasmataceae</taxon>
        <taxon>Candidatus Phytoplasma</taxon>
        <taxon>16SrXII (Stolbur group)</taxon>
    </lineage>
</organism>
<feature type="active site" description="Cysteine persulfide intermediate" evidence="14">
    <location>
        <position position="205"/>
    </location>
</feature>
<dbReference type="GO" id="GO:0005524">
    <property type="term" value="F:ATP binding"/>
    <property type="evidence" value="ECO:0007669"/>
    <property type="project" value="UniProtKB-KW"/>
</dbReference>
<evidence type="ECO:0000259" key="16">
    <source>
        <dbReference type="Pfam" id="PF20259"/>
    </source>
</evidence>
<dbReference type="FunFam" id="3.40.50.620:FF:000104">
    <property type="entry name" value="Mitochondrial tRNA-specific 2-thiouridylase 1"/>
    <property type="match status" value="1"/>
</dbReference>
<dbReference type="NCBIfam" id="TIGR00420">
    <property type="entry name" value="trmU"/>
    <property type="match status" value="1"/>
</dbReference>
<dbReference type="Gene3D" id="2.40.30.10">
    <property type="entry name" value="Translation factors"/>
    <property type="match status" value="1"/>
</dbReference>
<dbReference type="PANTHER" id="PTHR11933">
    <property type="entry name" value="TRNA 5-METHYLAMINOMETHYL-2-THIOURIDYLATE -METHYLTRANSFERASE"/>
    <property type="match status" value="1"/>
</dbReference>
<comment type="catalytic activity">
    <reaction evidence="11">
        <text>5-taurinomethyluridine(34) in tRNA + S-sulfanyl-L-cysteinyl-[protein] + AH2 + ATP = 5-taurinomethyl-2-thiouridine(34) in tRNA + L-cysteinyl-[protein] + A + AMP + diphosphate + H(+)</text>
        <dbReference type="Rhea" id="RHEA:47040"/>
        <dbReference type="Rhea" id="RHEA-COMP:10131"/>
        <dbReference type="Rhea" id="RHEA-COMP:11726"/>
        <dbReference type="Rhea" id="RHEA-COMP:11732"/>
        <dbReference type="Rhea" id="RHEA-COMP:11733"/>
        <dbReference type="ChEBI" id="CHEBI:13193"/>
        <dbReference type="ChEBI" id="CHEBI:15378"/>
        <dbReference type="ChEBI" id="CHEBI:17499"/>
        <dbReference type="ChEBI" id="CHEBI:29950"/>
        <dbReference type="ChEBI" id="CHEBI:30616"/>
        <dbReference type="ChEBI" id="CHEBI:33019"/>
        <dbReference type="ChEBI" id="CHEBI:61963"/>
        <dbReference type="ChEBI" id="CHEBI:87171"/>
        <dbReference type="ChEBI" id="CHEBI:87172"/>
        <dbReference type="ChEBI" id="CHEBI:456215"/>
        <dbReference type="EC" id="2.8.1.14"/>
    </reaction>
</comment>